<dbReference type="Pfam" id="PF01551">
    <property type="entry name" value="Peptidase_M23"/>
    <property type="match status" value="1"/>
</dbReference>
<dbReference type="PANTHER" id="PTHR21666:SF270">
    <property type="entry name" value="MUREIN HYDROLASE ACTIVATOR ENVC"/>
    <property type="match status" value="1"/>
</dbReference>
<evidence type="ECO:0000313" key="2">
    <source>
        <dbReference type="EMBL" id="MBE1556348.1"/>
    </source>
</evidence>
<keyword evidence="2" id="KW-0378">Hydrolase</keyword>
<dbReference type="PANTHER" id="PTHR21666">
    <property type="entry name" value="PEPTIDASE-RELATED"/>
    <property type="match status" value="1"/>
</dbReference>
<dbReference type="InterPro" id="IPR011055">
    <property type="entry name" value="Dup_hybrid_motif"/>
</dbReference>
<dbReference type="Proteomes" id="UP000658225">
    <property type="component" value="Unassembled WGS sequence"/>
</dbReference>
<keyword evidence="3" id="KW-1185">Reference proteome</keyword>
<feature type="domain" description="M23ase beta-sheet core" evidence="1">
    <location>
        <begin position="3"/>
        <end position="93"/>
    </location>
</feature>
<dbReference type="AlphaFoldDB" id="A0A927MLV4"/>
<dbReference type="GO" id="GO:0004222">
    <property type="term" value="F:metalloendopeptidase activity"/>
    <property type="evidence" value="ECO:0007669"/>
    <property type="project" value="TreeGrafter"/>
</dbReference>
<protein>
    <submittedName>
        <fullName evidence="2">Murein DD-endopeptidase MepM/ murein hydrolase activator NlpD</fullName>
    </submittedName>
</protein>
<reference evidence="2" key="1">
    <citation type="submission" date="2020-10" db="EMBL/GenBank/DDBJ databases">
        <title>Genomic Encyclopedia of Type Strains, Phase IV (KMG-IV): sequencing the most valuable type-strain genomes for metagenomic binning, comparative biology and taxonomic classification.</title>
        <authorList>
            <person name="Goeker M."/>
        </authorList>
    </citation>
    <scope>NUCLEOTIDE SEQUENCE</scope>
    <source>
        <strain evidence="2">DSM 13886</strain>
    </source>
</reference>
<dbReference type="EMBL" id="JADBEL010000025">
    <property type="protein sequence ID" value="MBE1556348.1"/>
    <property type="molecule type" value="Genomic_DNA"/>
</dbReference>
<evidence type="ECO:0000259" key="1">
    <source>
        <dbReference type="Pfam" id="PF01551"/>
    </source>
</evidence>
<proteinExistence type="predicted"/>
<dbReference type="CDD" id="cd12797">
    <property type="entry name" value="M23_peptidase"/>
    <property type="match status" value="1"/>
</dbReference>
<accession>A0A927MLV4</accession>
<gene>
    <name evidence="2" type="ORF">H4683_003472</name>
</gene>
<comment type="caution">
    <text evidence="2">The sequence shown here is derived from an EMBL/GenBank/DDBJ whole genome shotgun (WGS) entry which is preliminary data.</text>
</comment>
<evidence type="ECO:0000313" key="3">
    <source>
        <dbReference type="Proteomes" id="UP000658225"/>
    </source>
</evidence>
<sequence length="136" mass="15443">MRPHWWIDYGSNTDNTIVAAAYSKVRLPVNSGTGFGKYIIITHGNGWETLYAHLSVINVSPRQKVKHGQKIDMKGTTGNSTGVHLHFEISKGKWSNKYVTHINPALHIDDQDVRHSQTTLNQIGTKWRWMVCMVTD</sequence>
<name>A0A927MLV4_9BACL</name>
<dbReference type="InterPro" id="IPR050570">
    <property type="entry name" value="Cell_wall_metabolism_enzyme"/>
</dbReference>
<organism evidence="2 3">
    <name type="scientific">Sporosarcina limicola</name>
    <dbReference type="NCBI Taxonomy" id="34101"/>
    <lineage>
        <taxon>Bacteria</taxon>
        <taxon>Bacillati</taxon>
        <taxon>Bacillota</taxon>
        <taxon>Bacilli</taxon>
        <taxon>Bacillales</taxon>
        <taxon>Caryophanaceae</taxon>
        <taxon>Sporosarcina</taxon>
    </lineage>
</organism>
<dbReference type="Gene3D" id="2.70.70.10">
    <property type="entry name" value="Glucose Permease (Domain IIA)"/>
    <property type="match status" value="1"/>
</dbReference>
<dbReference type="InterPro" id="IPR016047">
    <property type="entry name" value="M23ase_b-sheet_dom"/>
</dbReference>
<dbReference type="RefSeq" id="WP_338062492.1">
    <property type="nucleotide sequence ID" value="NZ_JADBEL010000025.1"/>
</dbReference>
<dbReference type="SUPFAM" id="SSF51261">
    <property type="entry name" value="Duplicated hybrid motif"/>
    <property type="match status" value="1"/>
</dbReference>